<evidence type="ECO:0000256" key="5">
    <source>
        <dbReference type="ARBA" id="ARBA00017935"/>
    </source>
</evidence>
<evidence type="ECO:0000256" key="9">
    <source>
        <dbReference type="RuleBase" id="RU365045"/>
    </source>
</evidence>
<dbReference type="NCBIfam" id="TIGR02406">
    <property type="entry name" value="ectoine_EctA"/>
    <property type="match status" value="1"/>
</dbReference>
<evidence type="ECO:0000256" key="6">
    <source>
        <dbReference type="ARBA" id="ARBA00022679"/>
    </source>
</evidence>
<evidence type="ECO:0000256" key="3">
    <source>
        <dbReference type="ARBA" id="ARBA00010712"/>
    </source>
</evidence>
<evidence type="ECO:0000256" key="1">
    <source>
        <dbReference type="ARBA" id="ARBA00003741"/>
    </source>
</evidence>
<feature type="domain" description="N-acetyltransferase" evidence="10">
    <location>
        <begin position="23"/>
        <end position="164"/>
    </location>
</feature>
<evidence type="ECO:0000256" key="8">
    <source>
        <dbReference type="ARBA" id="ARBA00048924"/>
    </source>
</evidence>
<evidence type="ECO:0000259" key="10">
    <source>
        <dbReference type="PROSITE" id="PS51186"/>
    </source>
</evidence>
<dbReference type="CDD" id="cd04301">
    <property type="entry name" value="NAT_SF"/>
    <property type="match status" value="1"/>
</dbReference>
<keyword evidence="6 9" id="KW-0808">Transferase</keyword>
<dbReference type="SUPFAM" id="SSF55729">
    <property type="entry name" value="Acyl-CoA N-acyltransferases (Nat)"/>
    <property type="match status" value="1"/>
</dbReference>
<dbReference type="AlphaFoldDB" id="A0A024QES6"/>
<dbReference type="UniPathway" id="UPA00067">
    <property type="reaction ID" value="UER00122"/>
</dbReference>
<comment type="pathway">
    <text evidence="2 9">Amine and polyamine biosynthesis; ectoine biosynthesis; L-ectoine from L-aspartate 4-semialdehyde: step 2/3.</text>
</comment>
<dbReference type="Gene3D" id="3.40.630.30">
    <property type="match status" value="1"/>
</dbReference>
<dbReference type="InterPro" id="IPR016181">
    <property type="entry name" value="Acyl_CoA_acyltransferase"/>
</dbReference>
<name>A0A024QES6_9BACI</name>
<dbReference type="Proteomes" id="UP000028875">
    <property type="component" value="Unassembled WGS sequence"/>
</dbReference>
<evidence type="ECO:0000256" key="7">
    <source>
        <dbReference type="ARBA" id="ARBA00023315"/>
    </source>
</evidence>
<dbReference type="EMBL" id="CCDP010000002">
    <property type="protein sequence ID" value="CDQ40456.1"/>
    <property type="molecule type" value="Genomic_DNA"/>
</dbReference>
<organism evidence="11 12">
    <name type="scientific">Virgibacillus massiliensis</name>
    <dbReference type="NCBI Taxonomy" id="1462526"/>
    <lineage>
        <taxon>Bacteria</taxon>
        <taxon>Bacillati</taxon>
        <taxon>Bacillota</taxon>
        <taxon>Bacilli</taxon>
        <taxon>Bacillales</taxon>
        <taxon>Bacillaceae</taxon>
        <taxon>Virgibacillus</taxon>
    </lineage>
</organism>
<dbReference type="PROSITE" id="PS51186">
    <property type="entry name" value="GNAT"/>
    <property type="match status" value="1"/>
</dbReference>
<comment type="catalytic activity">
    <reaction evidence="8 9">
        <text>L-2,4-diaminobutanoate + acetyl-CoA = (2S)-4-acetamido-2-aminobutanoate + CoA + H(+)</text>
        <dbReference type="Rhea" id="RHEA:16901"/>
        <dbReference type="ChEBI" id="CHEBI:15378"/>
        <dbReference type="ChEBI" id="CHEBI:57287"/>
        <dbReference type="ChEBI" id="CHEBI:57288"/>
        <dbReference type="ChEBI" id="CHEBI:58761"/>
        <dbReference type="ChEBI" id="CHEBI:58929"/>
        <dbReference type="EC" id="2.3.1.178"/>
    </reaction>
</comment>
<dbReference type="InterPro" id="IPR012772">
    <property type="entry name" value="Ectoine_EctA"/>
</dbReference>
<reference evidence="12" key="2">
    <citation type="submission" date="2014-05" db="EMBL/GenBank/DDBJ databases">
        <title>Draft genome sequence of Virgibacillus massiliensis Vm-5.</title>
        <authorList>
            <person name="Khelaifia S."/>
            <person name="Croce O."/>
            <person name="Lagier J.C."/>
            <person name="Raoult D."/>
        </authorList>
    </citation>
    <scope>NUCLEOTIDE SEQUENCE [LARGE SCALE GENOMIC DNA]</scope>
    <source>
        <strain evidence="12">Vm-5</strain>
    </source>
</reference>
<evidence type="ECO:0000256" key="2">
    <source>
        <dbReference type="ARBA" id="ARBA00004978"/>
    </source>
</evidence>
<protein>
    <recommendedName>
        <fullName evidence="5 9">L-2,4-diaminobutyric acid acetyltransferase</fullName>
        <shortName evidence="9">DABA acetyltransferase</shortName>
        <ecNumber evidence="4 9">2.3.1.178</ecNumber>
    </recommendedName>
</protein>
<reference evidence="11 12" key="1">
    <citation type="submission" date="2014-03" db="EMBL/GenBank/DDBJ databases">
        <authorList>
            <person name="Urmite Genomes U."/>
        </authorList>
    </citation>
    <scope>NUCLEOTIDE SEQUENCE [LARGE SCALE GENOMIC DNA]</scope>
    <source>
        <strain evidence="11 12">Vm-5</strain>
    </source>
</reference>
<evidence type="ECO:0000256" key="4">
    <source>
        <dbReference type="ARBA" id="ARBA00012355"/>
    </source>
</evidence>
<keyword evidence="7 9" id="KW-0012">Acyltransferase</keyword>
<evidence type="ECO:0000313" key="11">
    <source>
        <dbReference type="EMBL" id="CDQ40456.1"/>
    </source>
</evidence>
<comment type="similarity">
    <text evidence="3 9">Belongs to the acetyltransferase family. EctA subfamily.</text>
</comment>
<dbReference type="GO" id="GO:0033816">
    <property type="term" value="F:diaminobutyrate acetyltransferase activity"/>
    <property type="evidence" value="ECO:0007669"/>
    <property type="project" value="UniProtKB-EC"/>
</dbReference>
<comment type="function">
    <text evidence="1 9">Catalyzes the acetylation of L-2,4-diaminobutyrate (DABA) to gamma-N-acetyl-alpha,gamma-diaminobutyric acid (ADABA) with acetyl coenzyme A.</text>
</comment>
<dbReference type="EC" id="2.3.1.178" evidence="4 9"/>
<comment type="caution">
    <text evidence="11">The sequence shown here is derived from an EMBL/GenBank/DDBJ whole genome shotgun (WGS) entry which is preliminary data.</text>
</comment>
<dbReference type="STRING" id="1462526.BN990_02780"/>
<dbReference type="Pfam" id="PF00583">
    <property type="entry name" value="Acetyltransf_1"/>
    <property type="match status" value="1"/>
</dbReference>
<dbReference type="GO" id="GO:0019491">
    <property type="term" value="P:ectoine biosynthetic process"/>
    <property type="evidence" value="ECO:0007669"/>
    <property type="project" value="UniProtKB-UniPathway"/>
</dbReference>
<dbReference type="InterPro" id="IPR000182">
    <property type="entry name" value="GNAT_dom"/>
</dbReference>
<gene>
    <name evidence="9 11" type="primary">ectA</name>
    <name evidence="11" type="ORF">BN990_02780</name>
</gene>
<accession>A0A024QES6</accession>
<evidence type="ECO:0000313" key="12">
    <source>
        <dbReference type="Proteomes" id="UP000028875"/>
    </source>
</evidence>
<dbReference type="eggNOG" id="COG0456">
    <property type="taxonomic scope" value="Bacteria"/>
</dbReference>
<proteinExistence type="inferred from homology"/>
<keyword evidence="12" id="KW-1185">Reference proteome</keyword>
<sequence length="185" mass="20890">MGGESIQNTVSTMTKTSVIEQDLKFRMPTKDDGAAVWELINEIGNLDLNSSYSYILWCDMFSESSIVVESEGETVGFISGFVHPNKPDTLFIWQVAVRETQRGKGLGTRMLMQLLEREQLTNIRYVEATVSPSNLPSQYLFLGLAEKLDTECVVGNYYLSIDFPRTGHEDEQLYKIGPFQKGNNE</sequence>